<proteinExistence type="inferred from homology"/>
<evidence type="ECO:0000313" key="12">
    <source>
        <dbReference type="Proteomes" id="UP000298264"/>
    </source>
</evidence>
<evidence type="ECO:0000256" key="4">
    <source>
        <dbReference type="ARBA" id="ARBA00022490"/>
    </source>
</evidence>
<keyword evidence="4" id="KW-0963">Cytoplasm</keyword>
<dbReference type="GO" id="GO:0002949">
    <property type="term" value="P:tRNA threonylcarbamoyladenosine modification"/>
    <property type="evidence" value="ECO:0007669"/>
    <property type="project" value="InterPro"/>
</dbReference>
<organism evidence="11 12">
    <name type="scientific">Leptospira ilyithenensis</name>
    <dbReference type="NCBI Taxonomy" id="2484901"/>
    <lineage>
        <taxon>Bacteria</taxon>
        <taxon>Pseudomonadati</taxon>
        <taxon>Spirochaetota</taxon>
        <taxon>Spirochaetia</taxon>
        <taxon>Leptospirales</taxon>
        <taxon>Leptospiraceae</taxon>
        <taxon>Leptospira</taxon>
    </lineage>
</organism>
<evidence type="ECO:0000256" key="10">
    <source>
        <dbReference type="ARBA" id="ARBA00032441"/>
    </source>
</evidence>
<dbReference type="SUPFAM" id="SSF52540">
    <property type="entry name" value="P-loop containing nucleoside triphosphate hydrolases"/>
    <property type="match status" value="1"/>
</dbReference>
<dbReference type="GO" id="GO:0005737">
    <property type="term" value="C:cytoplasm"/>
    <property type="evidence" value="ECO:0007669"/>
    <property type="project" value="UniProtKB-SubCell"/>
</dbReference>
<evidence type="ECO:0000256" key="2">
    <source>
        <dbReference type="ARBA" id="ARBA00007599"/>
    </source>
</evidence>
<dbReference type="InterPro" id="IPR003442">
    <property type="entry name" value="T6A_TsaE"/>
</dbReference>
<sequence length="148" mass="17047">MIKNFVSVPLGKIKPILSALNQNIDNLLSEKKFPCILFSGDLGAGKTTFIRKWMDSRDSGELVNSPTFALHNLYDLNDIPVHHFDLYRIKDISELFELGFDEIWGKEGISLIEWWEIAESMLPKEGRLYLNIEHDTLETRNYTLETSA</sequence>
<dbReference type="PANTHER" id="PTHR33540:SF2">
    <property type="entry name" value="TRNA THREONYLCARBAMOYLADENOSINE BIOSYNTHESIS PROTEIN TSAE"/>
    <property type="match status" value="1"/>
</dbReference>
<dbReference type="RefSeq" id="WP_135763754.1">
    <property type="nucleotide sequence ID" value="NZ_RQHV01000042.1"/>
</dbReference>
<evidence type="ECO:0000256" key="1">
    <source>
        <dbReference type="ARBA" id="ARBA00004496"/>
    </source>
</evidence>
<evidence type="ECO:0000256" key="5">
    <source>
        <dbReference type="ARBA" id="ARBA00022694"/>
    </source>
</evidence>
<dbReference type="GO" id="GO:0016740">
    <property type="term" value="F:transferase activity"/>
    <property type="evidence" value="ECO:0007669"/>
    <property type="project" value="UniProtKB-KW"/>
</dbReference>
<dbReference type="AlphaFoldDB" id="A0A4R9LPI4"/>
<evidence type="ECO:0000256" key="6">
    <source>
        <dbReference type="ARBA" id="ARBA00022723"/>
    </source>
</evidence>
<dbReference type="InterPro" id="IPR027417">
    <property type="entry name" value="P-loop_NTPase"/>
</dbReference>
<dbReference type="EMBL" id="RQHV01000042">
    <property type="protein sequence ID" value="TGN10995.1"/>
    <property type="molecule type" value="Genomic_DNA"/>
</dbReference>
<keyword evidence="8" id="KW-0067">ATP-binding</keyword>
<evidence type="ECO:0000256" key="7">
    <source>
        <dbReference type="ARBA" id="ARBA00022741"/>
    </source>
</evidence>
<reference evidence="11" key="1">
    <citation type="journal article" date="2019" name="PLoS Negl. Trop. Dis.">
        <title>Revisiting the worldwide diversity of Leptospira species in the environment.</title>
        <authorList>
            <person name="Vincent A.T."/>
            <person name="Schiettekatte O."/>
            <person name="Bourhy P."/>
            <person name="Veyrier F.J."/>
            <person name="Picardeau M."/>
        </authorList>
    </citation>
    <scope>NUCLEOTIDE SEQUENCE [LARGE SCALE GENOMIC DNA]</scope>
    <source>
        <strain evidence="11">201400974</strain>
    </source>
</reference>
<keyword evidence="11" id="KW-0808">Transferase</keyword>
<comment type="caution">
    <text evidence="11">The sequence shown here is derived from an EMBL/GenBank/DDBJ whole genome shotgun (WGS) entry which is preliminary data.</text>
</comment>
<dbReference type="Proteomes" id="UP000298264">
    <property type="component" value="Unassembled WGS sequence"/>
</dbReference>
<dbReference type="Gene3D" id="3.40.50.300">
    <property type="entry name" value="P-loop containing nucleotide triphosphate hydrolases"/>
    <property type="match status" value="1"/>
</dbReference>
<evidence type="ECO:0000256" key="9">
    <source>
        <dbReference type="ARBA" id="ARBA00022842"/>
    </source>
</evidence>
<keyword evidence="9" id="KW-0460">Magnesium</keyword>
<dbReference type="PANTHER" id="PTHR33540">
    <property type="entry name" value="TRNA THREONYLCARBAMOYLADENOSINE BIOSYNTHESIS PROTEIN TSAE"/>
    <property type="match status" value="1"/>
</dbReference>
<evidence type="ECO:0000256" key="8">
    <source>
        <dbReference type="ARBA" id="ARBA00022840"/>
    </source>
</evidence>
<keyword evidence="12" id="KW-1185">Reference proteome</keyword>
<comment type="subcellular location">
    <subcellularLocation>
        <location evidence="1">Cytoplasm</location>
    </subcellularLocation>
</comment>
<dbReference type="Pfam" id="PF02367">
    <property type="entry name" value="TsaE"/>
    <property type="match status" value="1"/>
</dbReference>
<evidence type="ECO:0000313" key="11">
    <source>
        <dbReference type="EMBL" id="TGN10995.1"/>
    </source>
</evidence>
<protein>
    <recommendedName>
        <fullName evidence="3">tRNA threonylcarbamoyladenosine biosynthesis protein TsaE</fullName>
    </recommendedName>
    <alternativeName>
        <fullName evidence="10">t(6)A37 threonylcarbamoyladenosine biosynthesis protein TsaE</fullName>
    </alternativeName>
</protein>
<comment type="similarity">
    <text evidence="2">Belongs to the TsaE family.</text>
</comment>
<gene>
    <name evidence="11" type="primary">tsaE</name>
    <name evidence="11" type="ORF">EHS11_07430</name>
</gene>
<dbReference type="GO" id="GO:0046872">
    <property type="term" value="F:metal ion binding"/>
    <property type="evidence" value="ECO:0007669"/>
    <property type="project" value="UniProtKB-KW"/>
</dbReference>
<name>A0A4R9LPI4_9LEPT</name>
<dbReference type="NCBIfam" id="TIGR00150">
    <property type="entry name" value="T6A_YjeE"/>
    <property type="match status" value="1"/>
</dbReference>
<keyword evidence="7" id="KW-0547">Nucleotide-binding</keyword>
<accession>A0A4R9LPI4</accession>
<keyword evidence="6" id="KW-0479">Metal-binding</keyword>
<dbReference type="OrthoDB" id="9815896at2"/>
<keyword evidence="5" id="KW-0819">tRNA processing</keyword>
<dbReference type="GO" id="GO:0005524">
    <property type="term" value="F:ATP binding"/>
    <property type="evidence" value="ECO:0007669"/>
    <property type="project" value="UniProtKB-KW"/>
</dbReference>
<evidence type="ECO:0000256" key="3">
    <source>
        <dbReference type="ARBA" id="ARBA00019010"/>
    </source>
</evidence>